<protein>
    <recommendedName>
        <fullName evidence="5 17">NADH-ubiquinone oxidoreductase chain 4</fullName>
        <ecNumber evidence="4 17">7.1.1.2</ecNumber>
    </recommendedName>
</protein>
<keyword evidence="14 17" id="KW-0496">Mitochondrion</keyword>
<keyword evidence="9" id="KW-1278">Translocase</keyword>
<dbReference type="InterPro" id="IPR003918">
    <property type="entry name" value="NADH_UbQ_OxRdtase"/>
</dbReference>
<dbReference type="GO" id="GO:0015990">
    <property type="term" value="P:electron transport coupled proton transport"/>
    <property type="evidence" value="ECO:0007669"/>
    <property type="project" value="TreeGrafter"/>
</dbReference>
<evidence type="ECO:0000256" key="9">
    <source>
        <dbReference type="ARBA" id="ARBA00022967"/>
    </source>
</evidence>
<evidence type="ECO:0000256" key="10">
    <source>
        <dbReference type="ARBA" id="ARBA00022982"/>
    </source>
</evidence>
<dbReference type="InterPro" id="IPR000260">
    <property type="entry name" value="NADH4_N"/>
</dbReference>
<dbReference type="PRINTS" id="PR01437">
    <property type="entry name" value="NUOXDRDTASE4"/>
</dbReference>
<evidence type="ECO:0000256" key="1">
    <source>
        <dbReference type="ARBA" id="ARBA00003257"/>
    </source>
</evidence>
<reference evidence="20" key="1">
    <citation type="journal article" date="2014" name="Dong Wu Xue Yan Jiu">
        <title>Complete mitochondrial genome of yellow meal worm (Tenebrio molitor).</title>
        <authorList>
            <person name="Liu L.-N."/>
            <person name="Wang C.-Y."/>
        </authorList>
    </citation>
    <scope>NUCLEOTIDE SEQUENCE</scope>
</reference>
<dbReference type="GO" id="GO:0003954">
    <property type="term" value="F:NADH dehydrogenase activity"/>
    <property type="evidence" value="ECO:0007669"/>
    <property type="project" value="TreeGrafter"/>
</dbReference>
<evidence type="ECO:0000256" key="8">
    <source>
        <dbReference type="ARBA" id="ARBA00022692"/>
    </source>
</evidence>
<evidence type="ECO:0000256" key="12">
    <source>
        <dbReference type="ARBA" id="ARBA00023027"/>
    </source>
</evidence>
<organism evidence="20">
    <name type="scientific">Tenebrio molitor</name>
    <name type="common">Yellow mealworm beetle</name>
    <dbReference type="NCBI Taxonomy" id="7067"/>
    <lineage>
        <taxon>Eukaryota</taxon>
        <taxon>Metazoa</taxon>
        <taxon>Ecdysozoa</taxon>
        <taxon>Arthropoda</taxon>
        <taxon>Hexapoda</taxon>
        <taxon>Insecta</taxon>
        <taxon>Pterygota</taxon>
        <taxon>Neoptera</taxon>
        <taxon>Endopterygota</taxon>
        <taxon>Coleoptera</taxon>
        <taxon>Polyphaga</taxon>
        <taxon>Cucujiformia</taxon>
        <taxon>Tenebrionidae</taxon>
        <taxon>Tenebrio</taxon>
    </lineage>
</organism>
<name>A0A075C9Z0_TENMO</name>
<evidence type="ECO:0000256" key="14">
    <source>
        <dbReference type="ARBA" id="ARBA00023128"/>
    </source>
</evidence>
<keyword evidence="15 17" id="KW-0472">Membrane</keyword>
<evidence type="ECO:0000259" key="19">
    <source>
        <dbReference type="Pfam" id="PF01059"/>
    </source>
</evidence>
<evidence type="ECO:0000256" key="4">
    <source>
        <dbReference type="ARBA" id="ARBA00012944"/>
    </source>
</evidence>
<feature type="transmembrane region" description="Helical" evidence="17">
    <location>
        <begin position="27"/>
        <end position="49"/>
    </location>
</feature>
<evidence type="ECO:0000313" key="20">
    <source>
        <dbReference type="EMBL" id="AGX28417.1"/>
    </source>
</evidence>
<dbReference type="EMBL" id="KF418153">
    <property type="protein sequence ID" value="AGX28417.1"/>
    <property type="molecule type" value="Genomic_DNA"/>
</dbReference>
<keyword evidence="11 17" id="KW-1133">Transmembrane helix</keyword>
<keyword evidence="7 17" id="KW-0679">Respiratory chain</keyword>
<evidence type="ECO:0000256" key="7">
    <source>
        <dbReference type="ARBA" id="ARBA00022660"/>
    </source>
</evidence>
<feature type="domain" description="NADH:ubiquinone oxidoreductase chain 4 N-terminal" evidence="19">
    <location>
        <begin position="1"/>
        <end position="102"/>
    </location>
</feature>
<comment type="function">
    <text evidence="17">Core subunit of the mitochondrial membrane respiratory chain NADH dehydrogenase (Complex I) which catalyzes electron transfer from NADH through the respiratory chain, using ubiquinone as an electron acceptor. Essential for the catalytic activity and assembly of complex I.</text>
</comment>
<dbReference type="CTD" id="4538"/>
<feature type="transmembrane region" description="Helical" evidence="17">
    <location>
        <begin position="55"/>
        <end position="72"/>
    </location>
</feature>
<keyword evidence="8 17" id="KW-0812">Transmembrane</keyword>
<gene>
    <name evidence="20" type="primary">ND4</name>
</gene>
<feature type="transmembrane region" description="Helical" evidence="17">
    <location>
        <begin position="214"/>
        <end position="239"/>
    </location>
</feature>
<feature type="transmembrane region" description="Helical" evidence="17">
    <location>
        <begin position="109"/>
        <end position="130"/>
    </location>
</feature>
<proteinExistence type="inferred from homology"/>
<dbReference type="InterPro" id="IPR001750">
    <property type="entry name" value="ND/Mrp_TM"/>
</dbReference>
<dbReference type="GO" id="GO:0042773">
    <property type="term" value="P:ATP synthesis coupled electron transport"/>
    <property type="evidence" value="ECO:0007669"/>
    <property type="project" value="InterPro"/>
</dbReference>
<evidence type="ECO:0000256" key="11">
    <source>
        <dbReference type="ARBA" id="ARBA00022989"/>
    </source>
</evidence>
<comment type="catalytic activity">
    <reaction evidence="16 17">
        <text>a ubiquinone + NADH + 5 H(+)(in) = a ubiquinol + NAD(+) + 4 H(+)(out)</text>
        <dbReference type="Rhea" id="RHEA:29091"/>
        <dbReference type="Rhea" id="RHEA-COMP:9565"/>
        <dbReference type="Rhea" id="RHEA-COMP:9566"/>
        <dbReference type="ChEBI" id="CHEBI:15378"/>
        <dbReference type="ChEBI" id="CHEBI:16389"/>
        <dbReference type="ChEBI" id="CHEBI:17976"/>
        <dbReference type="ChEBI" id="CHEBI:57540"/>
        <dbReference type="ChEBI" id="CHEBI:57945"/>
        <dbReference type="EC" id="7.1.1.2"/>
    </reaction>
</comment>
<evidence type="ECO:0000256" key="17">
    <source>
        <dbReference type="RuleBase" id="RU003297"/>
    </source>
</evidence>
<feature type="transmembrane region" description="Helical" evidence="17">
    <location>
        <begin position="299"/>
        <end position="320"/>
    </location>
</feature>
<evidence type="ECO:0000256" key="13">
    <source>
        <dbReference type="ARBA" id="ARBA00023075"/>
    </source>
</evidence>
<feature type="transmembrane region" description="Helical" evidence="17">
    <location>
        <begin position="245"/>
        <end position="264"/>
    </location>
</feature>
<dbReference type="Pfam" id="PF01059">
    <property type="entry name" value="Oxidored_q5_N"/>
    <property type="match status" value="1"/>
</dbReference>
<sequence length="444" mass="50713">MMSILFSLFLTIPLSFVMGFWLNQFILFVLSFIFIIFFAFNNSFIYLSMGMGMDLMSYILILLSFWICSLMIMASGKIYLSNNWFGMFNFVVLVLLISLYMTFGSMNLFMFYLFFEVSLIPTLLLIVGWGYQPERLQAGIYLLFYTLLASLPMMIALFFIYLHFNSLVFFFFSGDLNSLFFYVLVNFVFFIKIPMFFVHLWLPKAHVEAPVSGSMILAGIMLKLGGYGLMRLMMIFSFIGMKINLFFISLSLVGGLFVSLICLRQSDMKSLIAYSSVAHMGLVLSGIMTLNYWGLAGALVMMVAHGLCSSGLFCLANISYERVMSRSLYLNKGMINLVPSLSFFWFLLVSCNMAAPPSLNLLGEIMLINSILSFSKFNVLFLMMISFFGAVYSLLLYSYSQHGSLYSGMYSFFPCSFREYLLLVLHLLPLNVMVLVGDYLVLWI</sequence>
<feature type="transmembrane region" description="Helical" evidence="17">
    <location>
        <begin position="142"/>
        <end position="164"/>
    </location>
</feature>
<dbReference type="PANTHER" id="PTHR43507">
    <property type="entry name" value="NADH-UBIQUINONE OXIDOREDUCTASE CHAIN 4"/>
    <property type="match status" value="1"/>
</dbReference>
<dbReference type="RefSeq" id="YP_009050084.1">
    <property type="nucleotide sequence ID" value="NC_024633.1"/>
</dbReference>
<comment type="subcellular location">
    <subcellularLocation>
        <location evidence="2 17">Mitochondrion membrane</location>
        <topology evidence="2 17">Multi-pass membrane protein</topology>
    </subcellularLocation>
</comment>
<geneLocation type="mitochondrion" evidence="20"/>
<comment type="similarity">
    <text evidence="3 17">Belongs to the complex I subunit 4 family.</text>
</comment>
<feature type="transmembrane region" description="Helical" evidence="17">
    <location>
        <begin position="179"/>
        <end position="202"/>
    </location>
</feature>
<evidence type="ECO:0000256" key="6">
    <source>
        <dbReference type="ARBA" id="ARBA00022448"/>
    </source>
</evidence>
<dbReference type="GO" id="GO:0031966">
    <property type="term" value="C:mitochondrial membrane"/>
    <property type="evidence" value="ECO:0007669"/>
    <property type="project" value="UniProtKB-SubCell"/>
</dbReference>
<comment type="function">
    <text evidence="1">Core subunit of the mitochondrial membrane respiratory chain NADH dehydrogenase (Complex I) that is believed to belong to the minimal assembly required for catalysis. Complex I functions in the transfer of electrons from NADH to the respiratory chain. The immediate electron acceptor for the enzyme is believed to be ubiquinone.</text>
</comment>
<evidence type="ECO:0000256" key="2">
    <source>
        <dbReference type="ARBA" id="ARBA00004225"/>
    </source>
</evidence>
<keyword evidence="10 17" id="KW-0249">Electron transport</keyword>
<evidence type="ECO:0000256" key="16">
    <source>
        <dbReference type="ARBA" id="ARBA00049551"/>
    </source>
</evidence>
<evidence type="ECO:0000256" key="15">
    <source>
        <dbReference type="ARBA" id="ARBA00023136"/>
    </source>
</evidence>
<evidence type="ECO:0000259" key="18">
    <source>
        <dbReference type="Pfam" id="PF00361"/>
    </source>
</evidence>
<dbReference type="GO" id="GO:0008137">
    <property type="term" value="F:NADH dehydrogenase (ubiquinone) activity"/>
    <property type="evidence" value="ECO:0007669"/>
    <property type="project" value="UniProtKB-UniRule"/>
</dbReference>
<feature type="transmembrane region" description="Helical" evidence="17">
    <location>
        <begin position="379"/>
        <end position="399"/>
    </location>
</feature>
<feature type="domain" description="NADH:quinone oxidoreductase/Mrp antiporter transmembrane" evidence="18">
    <location>
        <begin position="105"/>
        <end position="387"/>
    </location>
</feature>
<dbReference type="GO" id="GO:0048039">
    <property type="term" value="F:ubiquinone binding"/>
    <property type="evidence" value="ECO:0007669"/>
    <property type="project" value="TreeGrafter"/>
</dbReference>
<dbReference type="Pfam" id="PF00361">
    <property type="entry name" value="Proton_antipo_M"/>
    <property type="match status" value="1"/>
</dbReference>
<feature type="transmembrane region" description="Helical" evidence="17">
    <location>
        <begin position="420"/>
        <end position="442"/>
    </location>
</feature>
<dbReference type="GeneID" id="20004283"/>
<keyword evidence="13 17" id="KW-0830">Ubiquinone</keyword>
<feature type="transmembrane region" description="Helical" evidence="17">
    <location>
        <begin position="271"/>
        <end position="293"/>
    </location>
</feature>
<accession>A0A075C9Z0</accession>
<dbReference type="PANTHER" id="PTHR43507:SF20">
    <property type="entry name" value="NADH-UBIQUINONE OXIDOREDUCTASE CHAIN 4"/>
    <property type="match status" value="1"/>
</dbReference>
<evidence type="ECO:0000256" key="5">
    <source>
        <dbReference type="ARBA" id="ARBA00021006"/>
    </source>
</evidence>
<evidence type="ECO:0000256" key="3">
    <source>
        <dbReference type="ARBA" id="ARBA00009025"/>
    </source>
</evidence>
<dbReference type="EC" id="7.1.1.2" evidence="4 17"/>
<keyword evidence="6 17" id="KW-0813">Transport</keyword>
<feature type="transmembrane region" description="Helical" evidence="17">
    <location>
        <begin position="84"/>
        <end position="103"/>
    </location>
</feature>
<keyword evidence="12 17" id="KW-0520">NAD</keyword>
<dbReference type="AlphaFoldDB" id="A0A075C9Z0"/>
<feature type="transmembrane region" description="Helical" evidence="17">
    <location>
        <begin position="6"/>
        <end position="22"/>
    </location>
</feature>